<sequence length="116" mass="11749">MQLWSYDGMPAICRTGASGVGSVQVVAKEDPTTTTEPELAATEDPGATQEIFYDFRPGSGGQAGDTVALAGAGLPVGAVGAEMTRPQLGLLSTSVVGGTFLPTGISLIETGPIPRR</sequence>
<reference evidence="2" key="1">
    <citation type="journal article" date="2019" name="Int. J. Syst. Evol. Microbiol.">
        <title>The Global Catalogue of Microorganisms (GCM) 10K type strain sequencing project: providing services to taxonomists for standard genome sequencing and annotation.</title>
        <authorList>
            <consortium name="The Broad Institute Genomics Platform"/>
            <consortium name="The Broad Institute Genome Sequencing Center for Infectious Disease"/>
            <person name="Wu L."/>
            <person name="Ma J."/>
        </authorList>
    </citation>
    <scope>NUCLEOTIDE SEQUENCE [LARGE SCALE GENOMIC DNA]</scope>
    <source>
        <strain evidence="2">JCM 16902</strain>
    </source>
</reference>
<name>A0ABP7AB55_9ACTN</name>
<evidence type="ECO:0000313" key="1">
    <source>
        <dbReference type="EMBL" id="GAA3628551.1"/>
    </source>
</evidence>
<gene>
    <name evidence="1" type="ORF">GCM10022223_52450</name>
</gene>
<comment type="caution">
    <text evidence="1">The sequence shown here is derived from an EMBL/GenBank/DDBJ whole genome shotgun (WGS) entry which is preliminary data.</text>
</comment>
<proteinExistence type="predicted"/>
<organism evidence="1 2">
    <name type="scientific">Kineosporia mesophila</name>
    <dbReference type="NCBI Taxonomy" id="566012"/>
    <lineage>
        <taxon>Bacteria</taxon>
        <taxon>Bacillati</taxon>
        <taxon>Actinomycetota</taxon>
        <taxon>Actinomycetes</taxon>
        <taxon>Kineosporiales</taxon>
        <taxon>Kineosporiaceae</taxon>
        <taxon>Kineosporia</taxon>
    </lineage>
</organism>
<protein>
    <submittedName>
        <fullName evidence="1">Uncharacterized protein</fullName>
    </submittedName>
</protein>
<dbReference type="Proteomes" id="UP001501074">
    <property type="component" value="Unassembled WGS sequence"/>
</dbReference>
<dbReference type="RefSeq" id="WP_231484518.1">
    <property type="nucleotide sequence ID" value="NZ_BAAAZO010000010.1"/>
</dbReference>
<dbReference type="EMBL" id="BAAAZO010000010">
    <property type="protein sequence ID" value="GAA3628551.1"/>
    <property type="molecule type" value="Genomic_DNA"/>
</dbReference>
<evidence type="ECO:0000313" key="2">
    <source>
        <dbReference type="Proteomes" id="UP001501074"/>
    </source>
</evidence>
<keyword evidence="2" id="KW-1185">Reference proteome</keyword>
<accession>A0ABP7AB55</accession>